<sequence length="123" mass="14529">MSDQKNARRAARQRQLEIEWTALCRRNRKLEAAFSVVGVIFLGLLAKFYWRPPQTMILLQICVFLIVLATLTILAFFMLFGAWREWRGYKMVADVAEHPGARPDAALREKWRLLKHFLREERP</sequence>
<dbReference type="RefSeq" id="WP_200689395.1">
    <property type="nucleotide sequence ID" value="NZ_JAEPRQ010000012.1"/>
</dbReference>
<dbReference type="Proteomes" id="UP000640485">
    <property type="component" value="Unassembled WGS sequence"/>
</dbReference>
<keyword evidence="1" id="KW-0472">Membrane</keyword>
<keyword evidence="3" id="KW-1185">Reference proteome</keyword>
<organism evidence="2 3">
    <name type="scientific">Paracoccus caeni</name>
    <dbReference type="NCBI Taxonomy" id="657651"/>
    <lineage>
        <taxon>Bacteria</taxon>
        <taxon>Pseudomonadati</taxon>
        <taxon>Pseudomonadota</taxon>
        <taxon>Alphaproteobacteria</taxon>
        <taxon>Rhodobacterales</taxon>
        <taxon>Paracoccaceae</taxon>
        <taxon>Paracoccus</taxon>
    </lineage>
</organism>
<dbReference type="EMBL" id="JAEPRQ010000012">
    <property type="protein sequence ID" value="MBK4218078.1"/>
    <property type="molecule type" value="Genomic_DNA"/>
</dbReference>
<dbReference type="AlphaFoldDB" id="A0A934SI48"/>
<comment type="caution">
    <text evidence="2">The sequence shown here is derived from an EMBL/GenBank/DDBJ whole genome shotgun (WGS) entry which is preliminary data.</text>
</comment>
<reference evidence="2" key="1">
    <citation type="submission" date="2021-01" db="EMBL/GenBank/DDBJ databases">
        <title>Paracoccus amoyensis sp. nov., isolated from the surface seawater along the coast of Xiamen Island, China.</title>
        <authorList>
            <person name="Lyu L."/>
        </authorList>
    </citation>
    <scope>NUCLEOTIDE SEQUENCE</scope>
    <source>
        <strain evidence="2">MJ17</strain>
    </source>
</reference>
<feature type="transmembrane region" description="Helical" evidence="1">
    <location>
        <begin position="32"/>
        <end position="50"/>
    </location>
</feature>
<proteinExistence type="predicted"/>
<protein>
    <submittedName>
        <fullName evidence="2">Uncharacterized protein</fullName>
    </submittedName>
</protein>
<accession>A0A934SI48</accession>
<keyword evidence="1" id="KW-1133">Transmembrane helix</keyword>
<evidence type="ECO:0000313" key="3">
    <source>
        <dbReference type="Proteomes" id="UP000640485"/>
    </source>
</evidence>
<keyword evidence="1" id="KW-0812">Transmembrane</keyword>
<gene>
    <name evidence="2" type="ORF">JJJ17_19290</name>
</gene>
<feature type="transmembrane region" description="Helical" evidence="1">
    <location>
        <begin position="56"/>
        <end position="81"/>
    </location>
</feature>
<evidence type="ECO:0000256" key="1">
    <source>
        <dbReference type="SAM" id="Phobius"/>
    </source>
</evidence>
<name>A0A934SI48_9RHOB</name>
<evidence type="ECO:0000313" key="2">
    <source>
        <dbReference type="EMBL" id="MBK4218078.1"/>
    </source>
</evidence>